<gene>
    <name evidence="1" type="ORF">P7H00_08825</name>
</gene>
<dbReference type="AlphaFoldDB" id="A0AAE4I3X0"/>
<dbReference type="PROSITE" id="PS51257">
    <property type="entry name" value="PROKAR_LIPOPROTEIN"/>
    <property type="match status" value="1"/>
</dbReference>
<evidence type="ECO:0008006" key="3">
    <source>
        <dbReference type="Google" id="ProtNLM"/>
    </source>
</evidence>
<evidence type="ECO:0000313" key="1">
    <source>
        <dbReference type="EMBL" id="MDT2737231.1"/>
    </source>
</evidence>
<reference evidence="1" key="1">
    <citation type="submission" date="2023-03" db="EMBL/GenBank/DDBJ databases">
        <authorList>
            <person name="Shen W."/>
            <person name="Cai J."/>
        </authorList>
    </citation>
    <scope>NUCLEOTIDE SEQUENCE</scope>
    <source>
        <strain evidence="1">P69-2</strain>
    </source>
</reference>
<name>A0AAE4I3X0_9ENTE</name>
<proteinExistence type="predicted"/>
<sequence length="291" mass="33306">MKKKILCFFELFVIILLLLGCARQHGNARIEFDAPSFKADGQGKVKVSGVLKNGEQGSLKANINTKNTVVRVKNNGKFDFYYDLKNIKDDRVYLGIESRGIIIGNEIKIEISSDLRDSYLLSGQNIVRKYKSEGYTVLNSHEMTNQDLENFGLDSDKLDAMSTMQFDLKTESDNFAKVRIFTFNSSENLQNAYYYLLSKTRLFPYHVERVTNDQDINKRIPLNVIEPQVYQNYINYLENVKGMPLLDSWVYQSSKEDSGYVLIQQDATINSSIAGVHERIINDLLSENGME</sequence>
<protein>
    <recommendedName>
        <fullName evidence="3">Lipoprotein</fullName>
    </recommendedName>
</protein>
<evidence type="ECO:0000313" key="2">
    <source>
        <dbReference type="Proteomes" id="UP001180842"/>
    </source>
</evidence>
<dbReference type="Proteomes" id="UP001180842">
    <property type="component" value="Unassembled WGS sequence"/>
</dbReference>
<accession>A0AAE4I3X0</accession>
<organism evidence="1 2">
    <name type="scientific">Enterococcus pseudoavium</name>
    <dbReference type="NCBI Taxonomy" id="44007"/>
    <lineage>
        <taxon>Bacteria</taxon>
        <taxon>Bacillati</taxon>
        <taxon>Bacillota</taxon>
        <taxon>Bacilli</taxon>
        <taxon>Lactobacillales</taxon>
        <taxon>Enterococcaceae</taxon>
        <taxon>Enterococcus</taxon>
    </lineage>
</organism>
<dbReference type="RefSeq" id="WP_311797081.1">
    <property type="nucleotide sequence ID" value="NZ_JARQAI010000011.1"/>
</dbReference>
<comment type="caution">
    <text evidence="1">The sequence shown here is derived from an EMBL/GenBank/DDBJ whole genome shotgun (WGS) entry which is preliminary data.</text>
</comment>
<dbReference type="EMBL" id="JARQAI010000011">
    <property type="protein sequence ID" value="MDT2737231.1"/>
    <property type="molecule type" value="Genomic_DNA"/>
</dbReference>